<evidence type="ECO:0000313" key="2">
    <source>
        <dbReference type="Proteomes" id="UP000724874"/>
    </source>
</evidence>
<dbReference type="EMBL" id="JADNYJ010000005">
    <property type="protein sequence ID" value="KAF8910994.1"/>
    <property type="molecule type" value="Genomic_DNA"/>
</dbReference>
<dbReference type="AlphaFoldDB" id="A0A9P5NYL0"/>
<name>A0A9P5NYL0_GYMJU</name>
<gene>
    <name evidence="1" type="ORF">CPB84DRAFT_1763081</name>
</gene>
<protein>
    <recommendedName>
        <fullName evidence="3">Condensation domain-containing protein</fullName>
    </recommendedName>
</protein>
<dbReference type="Gene3D" id="3.30.559.10">
    <property type="entry name" value="Chloramphenicol acetyltransferase-like domain"/>
    <property type="match status" value="1"/>
</dbReference>
<keyword evidence="2" id="KW-1185">Reference proteome</keyword>
<accession>A0A9P5NYL0</accession>
<comment type="caution">
    <text evidence="1">The sequence shown here is derived from an EMBL/GenBank/DDBJ whole genome shotgun (WGS) entry which is preliminary data.</text>
</comment>
<evidence type="ECO:0000313" key="1">
    <source>
        <dbReference type="EMBL" id="KAF8910994.1"/>
    </source>
</evidence>
<dbReference type="InterPro" id="IPR023213">
    <property type="entry name" value="CAT-like_dom_sf"/>
</dbReference>
<sequence>MLAWLYVPSYLLGVSPDPFCDMAPLFEPYWKHRDGSNTVYERPLGLTELGFYWDSIFDRTADTLQHAGVEVHPKEFQEAVSPSNIARTWVDLKLQYPLLGAQLEERDEHSIFFVISEDLLRACRPGEITFKKISSQQEAVEIVHRIIVKEKRLSESLLASIHILERTDLPNHFHLLIHVAHIITDGMANITILKTFLDRLCKASPPVPDIKQRLALSVASEDLVPQRNLSIAKRRWRRAISRAIATNRNSRKLGGHTLPRKISSRTPYTPAYSMSATSSFSPEDSKNIILNCRKNRLTFGNAYPVLAQIALTRVLLRRYLRGEIDEAEWEFRKREPMSSAGPVNLRPLLDKGWIEEGGLTNVSLAISFFFFSLPFMPLGSATNLRPGDELPSFGCLLSEKRFLLRSKAIQIQAANYTKHPLFQEFAEIYFPGRIQRAKESGLQWRNESEPPKHLSDKPLSPMEQALSGLVHCNGGSSMGNMDLWLPRKYPLLGQKENNDPLVLLKSSTTKLRCRPTELYLGAATRNKQLHLWTSWDGNVYEEDLVKEWLEDVKQATKFYLGRSINPHALL</sequence>
<dbReference type="Proteomes" id="UP000724874">
    <property type="component" value="Unassembled WGS sequence"/>
</dbReference>
<organism evidence="1 2">
    <name type="scientific">Gymnopilus junonius</name>
    <name type="common">Spectacular rustgill mushroom</name>
    <name type="synonym">Gymnopilus spectabilis subsp. junonius</name>
    <dbReference type="NCBI Taxonomy" id="109634"/>
    <lineage>
        <taxon>Eukaryota</taxon>
        <taxon>Fungi</taxon>
        <taxon>Dikarya</taxon>
        <taxon>Basidiomycota</taxon>
        <taxon>Agaricomycotina</taxon>
        <taxon>Agaricomycetes</taxon>
        <taxon>Agaricomycetidae</taxon>
        <taxon>Agaricales</taxon>
        <taxon>Agaricineae</taxon>
        <taxon>Hymenogastraceae</taxon>
        <taxon>Gymnopilus</taxon>
    </lineage>
</organism>
<dbReference type="OrthoDB" id="3264185at2759"/>
<proteinExistence type="predicted"/>
<evidence type="ECO:0008006" key="3">
    <source>
        <dbReference type="Google" id="ProtNLM"/>
    </source>
</evidence>
<reference evidence="1" key="1">
    <citation type="submission" date="2020-11" db="EMBL/GenBank/DDBJ databases">
        <authorList>
            <consortium name="DOE Joint Genome Institute"/>
            <person name="Ahrendt S."/>
            <person name="Riley R."/>
            <person name="Andreopoulos W."/>
            <person name="LaButti K."/>
            <person name="Pangilinan J."/>
            <person name="Ruiz-duenas F.J."/>
            <person name="Barrasa J.M."/>
            <person name="Sanchez-Garcia M."/>
            <person name="Camarero S."/>
            <person name="Miyauchi S."/>
            <person name="Serrano A."/>
            <person name="Linde D."/>
            <person name="Babiker R."/>
            <person name="Drula E."/>
            <person name="Ayuso-Fernandez I."/>
            <person name="Pacheco R."/>
            <person name="Padilla G."/>
            <person name="Ferreira P."/>
            <person name="Barriuso J."/>
            <person name="Kellner H."/>
            <person name="Castanera R."/>
            <person name="Alfaro M."/>
            <person name="Ramirez L."/>
            <person name="Pisabarro A.G."/>
            <person name="Kuo A."/>
            <person name="Tritt A."/>
            <person name="Lipzen A."/>
            <person name="He G."/>
            <person name="Yan M."/>
            <person name="Ng V."/>
            <person name="Cullen D."/>
            <person name="Martin F."/>
            <person name="Rosso M.-N."/>
            <person name="Henrissat B."/>
            <person name="Hibbett D."/>
            <person name="Martinez A.T."/>
            <person name="Grigoriev I.V."/>
        </authorList>
    </citation>
    <scope>NUCLEOTIDE SEQUENCE</scope>
    <source>
        <strain evidence="1">AH 44721</strain>
    </source>
</reference>